<dbReference type="EMBL" id="JAVREH010000001">
    <property type="protein sequence ID" value="MDT0259979.1"/>
    <property type="molecule type" value="Genomic_DNA"/>
</dbReference>
<dbReference type="InterPro" id="IPR016794">
    <property type="entry name" value="UCP21603_acetyltransf"/>
</dbReference>
<evidence type="ECO:0000313" key="3">
    <source>
        <dbReference type="Proteomes" id="UP001183176"/>
    </source>
</evidence>
<dbReference type="Pfam" id="PF13312">
    <property type="entry name" value="DUF4081"/>
    <property type="match status" value="1"/>
</dbReference>
<dbReference type="PROSITE" id="PS51186">
    <property type="entry name" value="GNAT"/>
    <property type="match status" value="1"/>
</dbReference>
<proteinExistence type="predicted"/>
<dbReference type="EC" id="2.3.1.-" evidence="2"/>
<gene>
    <name evidence="2" type="ORF">RM423_01070</name>
</gene>
<accession>A0ABU2J4R8</accession>
<dbReference type="Gene3D" id="3.40.630.30">
    <property type="match status" value="1"/>
</dbReference>
<dbReference type="InterPro" id="IPR025289">
    <property type="entry name" value="DUF4081"/>
</dbReference>
<dbReference type="PIRSF" id="PIRSF021603">
    <property type="entry name" value="UCP21603_acetyltransf"/>
    <property type="match status" value="1"/>
</dbReference>
<dbReference type="InterPro" id="IPR000182">
    <property type="entry name" value="GNAT_dom"/>
</dbReference>
<reference evidence="3" key="1">
    <citation type="submission" date="2023-07" db="EMBL/GenBank/DDBJ databases">
        <title>30 novel species of actinomycetes from the DSMZ collection.</title>
        <authorList>
            <person name="Nouioui I."/>
        </authorList>
    </citation>
    <scope>NUCLEOTIDE SEQUENCE [LARGE SCALE GENOMIC DNA]</scope>
    <source>
        <strain evidence="3">DSM 44399</strain>
    </source>
</reference>
<name>A0ABU2J4R8_9ACTN</name>
<comment type="caution">
    <text evidence="2">The sequence shown here is derived from an EMBL/GenBank/DDBJ whole genome shotgun (WGS) entry which is preliminary data.</text>
</comment>
<dbReference type="SUPFAM" id="SSF55729">
    <property type="entry name" value="Acyl-CoA N-acyltransferases (Nat)"/>
    <property type="match status" value="1"/>
</dbReference>
<dbReference type="Proteomes" id="UP001183176">
    <property type="component" value="Unassembled WGS sequence"/>
</dbReference>
<dbReference type="Pfam" id="PF00583">
    <property type="entry name" value="Acetyltransf_1"/>
    <property type="match status" value="1"/>
</dbReference>
<dbReference type="PANTHER" id="PTHR43072:SF54">
    <property type="entry name" value="GCN5-RELATED N-ACETYLTRANSFERASE"/>
    <property type="match status" value="1"/>
</dbReference>
<feature type="domain" description="N-acetyltransferase" evidence="1">
    <location>
        <begin position="154"/>
        <end position="295"/>
    </location>
</feature>
<keyword evidence="2" id="KW-0012">Acyltransferase</keyword>
<dbReference type="RefSeq" id="WP_311421137.1">
    <property type="nucleotide sequence ID" value="NZ_JAVREH010000001.1"/>
</dbReference>
<sequence length="295" mass="31447">MTATQTHPRVLRSADAAAIRSLVRRDPVLHCVLDARLGLAHDLDPQRLGGFLWGIDGNTDGSTACTDGDVAPGLRAAAFHGGNLIPIGEDAEALEAIATQLSRSGRGCSSIVGSAASVAVMWPVLLRRWGPARAVRANQPLMMIDAPSAIPPDPAVRRVELVELPRFFPAAVAMFTEELSVSPIAHDAGRGYRARVAELVSAGRAFARFDHRGEVEFKAEVGSVGGATAQIQGVWVRPDLRGRGIGTACMAAVLRQALAMAPSASLYVNDYNESARRMYSRLGMWQANVLTTVLF</sequence>
<keyword evidence="2" id="KW-0808">Transferase</keyword>
<dbReference type="PANTHER" id="PTHR43072">
    <property type="entry name" value="N-ACETYLTRANSFERASE"/>
    <property type="match status" value="1"/>
</dbReference>
<evidence type="ECO:0000259" key="1">
    <source>
        <dbReference type="PROSITE" id="PS51186"/>
    </source>
</evidence>
<organism evidence="2 3">
    <name type="scientific">Jatrophihabitans lederbergiae</name>
    <dbReference type="NCBI Taxonomy" id="3075547"/>
    <lineage>
        <taxon>Bacteria</taxon>
        <taxon>Bacillati</taxon>
        <taxon>Actinomycetota</taxon>
        <taxon>Actinomycetes</taxon>
        <taxon>Jatrophihabitantales</taxon>
        <taxon>Jatrophihabitantaceae</taxon>
        <taxon>Jatrophihabitans</taxon>
    </lineage>
</organism>
<keyword evidence="3" id="KW-1185">Reference proteome</keyword>
<dbReference type="GO" id="GO:0016746">
    <property type="term" value="F:acyltransferase activity"/>
    <property type="evidence" value="ECO:0007669"/>
    <property type="project" value="UniProtKB-KW"/>
</dbReference>
<dbReference type="InterPro" id="IPR016181">
    <property type="entry name" value="Acyl_CoA_acyltransferase"/>
</dbReference>
<evidence type="ECO:0000313" key="2">
    <source>
        <dbReference type="EMBL" id="MDT0259979.1"/>
    </source>
</evidence>
<dbReference type="CDD" id="cd04301">
    <property type="entry name" value="NAT_SF"/>
    <property type="match status" value="1"/>
</dbReference>
<protein>
    <submittedName>
        <fullName evidence="2">GNAT family N-acetyltransferase</fullName>
        <ecNumber evidence="2">2.3.1.-</ecNumber>
    </submittedName>
</protein>